<keyword evidence="3" id="KW-1185">Reference proteome</keyword>
<accession>A0A1Y2CTQ5</accession>
<evidence type="ECO:0000256" key="1">
    <source>
        <dbReference type="SAM" id="MobiDB-lite"/>
    </source>
</evidence>
<organism evidence="2 3">
    <name type="scientific">Leucosporidium creatinivorum</name>
    <dbReference type="NCBI Taxonomy" id="106004"/>
    <lineage>
        <taxon>Eukaryota</taxon>
        <taxon>Fungi</taxon>
        <taxon>Dikarya</taxon>
        <taxon>Basidiomycota</taxon>
        <taxon>Pucciniomycotina</taxon>
        <taxon>Microbotryomycetes</taxon>
        <taxon>Leucosporidiales</taxon>
        <taxon>Leucosporidium</taxon>
    </lineage>
</organism>
<evidence type="ECO:0000313" key="2">
    <source>
        <dbReference type="EMBL" id="ORY49725.1"/>
    </source>
</evidence>
<dbReference type="AlphaFoldDB" id="A0A1Y2CTQ5"/>
<name>A0A1Y2CTQ5_9BASI</name>
<dbReference type="Proteomes" id="UP000193467">
    <property type="component" value="Unassembled WGS sequence"/>
</dbReference>
<feature type="region of interest" description="Disordered" evidence="1">
    <location>
        <begin position="118"/>
        <end position="137"/>
    </location>
</feature>
<feature type="region of interest" description="Disordered" evidence="1">
    <location>
        <begin position="387"/>
        <end position="408"/>
    </location>
</feature>
<dbReference type="EMBL" id="MCGR01000111">
    <property type="protein sequence ID" value="ORY49725.1"/>
    <property type="molecule type" value="Genomic_DNA"/>
</dbReference>
<dbReference type="InParanoid" id="A0A1Y2CTQ5"/>
<protein>
    <submittedName>
        <fullName evidence="2">Uncharacterized protein</fullName>
    </submittedName>
</protein>
<feature type="compositionally biased region" description="Basic and acidic residues" evidence="1">
    <location>
        <begin position="52"/>
        <end position="69"/>
    </location>
</feature>
<feature type="region of interest" description="Disordered" evidence="1">
    <location>
        <begin position="52"/>
        <end position="73"/>
    </location>
</feature>
<sequence>MDAQIKLERKVALGLLHAATEHKSQARRGRLEVIRINEQLESSYEALQAAEDNLRRSEERSEAERRRSASLESELAESRELLAETRASFHLRHEAFLEEKDNLETELGTLLDHVQDLEQEQEHHRGAPPSSSTDKVSALQTQIAETTRELNSTKMNYLMLEDRYAKLEGEKAALAEQIKSSEAELATQKAQGKTSAALKNDLALSKGETSLALHKLNAAETRLNQQARVHEQLKSSSLAILRPLVAFDLARYYFASLHLLERPGESLEVENGSIKLAYHNWHWRNACDLQRLSARSLGIPEADAATLDSINLHHNRNRAAHTTLEDVVSRAELLDQLGGTTLAKSFVPLLELDKFKAALAQRIKELNEVESSKSLVLPGEELGGAGESDGVGIGRDATRRGCGRGRGRNDYSSSLRSAFTIARVAKPNSCLAVAEGFKLARACSDPSYEGQQHLVYHEGDAHSTERSFHRRRF</sequence>
<gene>
    <name evidence="2" type="ORF">BCR35DRAFT_310776</name>
</gene>
<reference evidence="2 3" key="1">
    <citation type="submission" date="2016-07" db="EMBL/GenBank/DDBJ databases">
        <title>Pervasive Adenine N6-methylation of Active Genes in Fungi.</title>
        <authorList>
            <consortium name="DOE Joint Genome Institute"/>
            <person name="Mondo S.J."/>
            <person name="Dannebaum R.O."/>
            <person name="Kuo R.C."/>
            <person name="Labutti K."/>
            <person name="Haridas S."/>
            <person name="Kuo A."/>
            <person name="Salamov A."/>
            <person name="Ahrendt S.R."/>
            <person name="Lipzen A."/>
            <person name="Sullivan W."/>
            <person name="Andreopoulos W.B."/>
            <person name="Clum A."/>
            <person name="Lindquist E."/>
            <person name="Daum C."/>
            <person name="Ramamoorthy G.K."/>
            <person name="Gryganskyi A."/>
            <person name="Culley D."/>
            <person name="Magnuson J.K."/>
            <person name="James T.Y."/>
            <person name="O'Malley M.A."/>
            <person name="Stajich J.E."/>
            <person name="Spatafora J.W."/>
            <person name="Visel A."/>
            <person name="Grigoriev I.V."/>
        </authorList>
    </citation>
    <scope>NUCLEOTIDE SEQUENCE [LARGE SCALE GENOMIC DNA]</scope>
    <source>
        <strain evidence="2 3">62-1032</strain>
    </source>
</reference>
<proteinExistence type="predicted"/>
<comment type="caution">
    <text evidence="2">The sequence shown here is derived from an EMBL/GenBank/DDBJ whole genome shotgun (WGS) entry which is preliminary data.</text>
</comment>
<evidence type="ECO:0000313" key="3">
    <source>
        <dbReference type="Proteomes" id="UP000193467"/>
    </source>
</evidence>